<dbReference type="SUPFAM" id="SSF69618">
    <property type="entry name" value="HemD-like"/>
    <property type="match status" value="1"/>
</dbReference>
<feature type="compositionally biased region" description="Basic and acidic residues" evidence="2">
    <location>
        <begin position="538"/>
        <end position="555"/>
    </location>
</feature>
<keyword evidence="4" id="KW-0812">Transmembrane</keyword>
<keyword evidence="1" id="KW-0456">Lyase</keyword>
<keyword evidence="3" id="KW-0732">Signal</keyword>
<keyword evidence="1" id="KW-0627">Porphyrin biosynthesis</keyword>
<evidence type="ECO:0000256" key="1">
    <source>
        <dbReference type="RuleBase" id="RU366031"/>
    </source>
</evidence>
<comment type="caution">
    <text evidence="4">The sequence shown here is derived from an EMBL/GenBank/DDBJ whole genome shotgun (WGS) entry which is preliminary data.</text>
</comment>
<dbReference type="GO" id="GO:0006780">
    <property type="term" value="P:uroporphyrinogen III biosynthetic process"/>
    <property type="evidence" value="ECO:0007669"/>
    <property type="project" value="UniProtKB-UniRule"/>
</dbReference>
<feature type="region of interest" description="Disordered" evidence="2">
    <location>
        <begin position="476"/>
        <end position="555"/>
    </location>
</feature>
<comment type="function">
    <text evidence="1">Catalyzes cyclization of the linear tetrapyrrole, hydroxymethylbilane, to the macrocyclic uroporphyrinogen III.</text>
</comment>
<feature type="compositionally biased region" description="Low complexity" evidence="2">
    <location>
        <begin position="962"/>
        <end position="979"/>
    </location>
</feature>
<comment type="pathway">
    <text evidence="1">Porphyrin-containing compound metabolism; protoporphyrin-IX biosynthesis; coproporphyrinogen-III from 5-aminolevulinate: step 3/4.</text>
</comment>
<feature type="region of interest" description="Disordered" evidence="2">
    <location>
        <begin position="962"/>
        <end position="991"/>
    </location>
</feature>
<dbReference type="GO" id="GO:0006782">
    <property type="term" value="P:protoporphyrinogen IX biosynthetic process"/>
    <property type="evidence" value="ECO:0007669"/>
    <property type="project" value="UniProtKB-UniRule"/>
</dbReference>
<comment type="similarity">
    <text evidence="1">Belongs to the uroporphyrinogen-III synthase family.</text>
</comment>
<feature type="compositionally biased region" description="Acidic residues" evidence="2">
    <location>
        <begin position="1249"/>
        <end position="1261"/>
    </location>
</feature>
<dbReference type="PANTHER" id="PTHR38042">
    <property type="entry name" value="UROPORPHYRINOGEN-III SYNTHASE, CHLOROPLASTIC"/>
    <property type="match status" value="1"/>
</dbReference>
<dbReference type="Gene3D" id="3.40.50.10090">
    <property type="match status" value="1"/>
</dbReference>
<organism evidence="4 5">
    <name type="scientific">Cystoisospora suis</name>
    <dbReference type="NCBI Taxonomy" id="483139"/>
    <lineage>
        <taxon>Eukaryota</taxon>
        <taxon>Sar</taxon>
        <taxon>Alveolata</taxon>
        <taxon>Apicomplexa</taxon>
        <taxon>Conoidasida</taxon>
        <taxon>Coccidia</taxon>
        <taxon>Eucoccidiorida</taxon>
        <taxon>Eimeriorina</taxon>
        <taxon>Sarcocystidae</taxon>
        <taxon>Cystoisospora</taxon>
    </lineage>
</organism>
<feature type="region of interest" description="Disordered" evidence="2">
    <location>
        <begin position="1183"/>
        <end position="1205"/>
    </location>
</feature>
<dbReference type="VEuPathDB" id="ToxoDB:CSUI_009503"/>
<feature type="non-terminal residue" evidence="4">
    <location>
        <position position="1270"/>
    </location>
</feature>
<keyword evidence="4" id="KW-0472">Membrane</keyword>
<name>A0A2C6KGL0_9APIC</name>
<evidence type="ECO:0000256" key="2">
    <source>
        <dbReference type="SAM" id="MobiDB-lite"/>
    </source>
</evidence>
<dbReference type="GO" id="GO:0004852">
    <property type="term" value="F:uroporphyrinogen-III synthase activity"/>
    <property type="evidence" value="ECO:0007669"/>
    <property type="project" value="UniProtKB-UniRule"/>
</dbReference>
<evidence type="ECO:0000313" key="4">
    <source>
        <dbReference type="EMBL" id="PHJ16677.1"/>
    </source>
</evidence>
<dbReference type="GeneID" id="94432830"/>
<evidence type="ECO:0000313" key="5">
    <source>
        <dbReference type="Proteomes" id="UP000221165"/>
    </source>
</evidence>
<reference evidence="4 5" key="1">
    <citation type="journal article" date="2017" name="Int. J. Parasitol.">
        <title>The genome of the protozoan parasite Cystoisospora suis and a reverse vaccinology approach to identify vaccine candidates.</title>
        <authorList>
            <person name="Palmieri N."/>
            <person name="Shrestha A."/>
            <person name="Ruttkowski B."/>
            <person name="Beck T."/>
            <person name="Vogl C."/>
            <person name="Tomley F."/>
            <person name="Blake D.P."/>
            <person name="Joachim A."/>
        </authorList>
    </citation>
    <scope>NUCLEOTIDE SEQUENCE [LARGE SCALE GENOMIC DNA]</scope>
    <source>
        <strain evidence="4 5">Wien I</strain>
    </source>
</reference>
<dbReference type="PANTHER" id="PTHR38042:SF1">
    <property type="entry name" value="UROPORPHYRINOGEN-III SYNTHASE, CHLOROPLASTIC"/>
    <property type="match status" value="1"/>
</dbReference>
<dbReference type="UniPathway" id="UPA00251">
    <property type="reaction ID" value="UER00320"/>
</dbReference>
<dbReference type="OrthoDB" id="10432926at2759"/>
<comment type="catalytic activity">
    <reaction evidence="1">
        <text>hydroxymethylbilane = uroporphyrinogen III + H2O</text>
        <dbReference type="Rhea" id="RHEA:18965"/>
        <dbReference type="ChEBI" id="CHEBI:15377"/>
        <dbReference type="ChEBI" id="CHEBI:57308"/>
        <dbReference type="ChEBI" id="CHEBI:57845"/>
        <dbReference type="EC" id="4.2.1.75"/>
    </reaction>
</comment>
<feature type="region of interest" description="Disordered" evidence="2">
    <location>
        <begin position="1098"/>
        <end position="1120"/>
    </location>
</feature>
<feature type="chain" id="PRO_5012812850" description="Uroporphyrinogen-III synthase" evidence="3">
    <location>
        <begin position="19"/>
        <end position="1270"/>
    </location>
</feature>
<dbReference type="InterPro" id="IPR039793">
    <property type="entry name" value="UROS/Hem4"/>
</dbReference>
<feature type="compositionally biased region" description="Basic and acidic residues" evidence="2">
    <location>
        <begin position="1230"/>
        <end position="1239"/>
    </location>
</feature>
<evidence type="ECO:0000256" key="3">
    <source>
        <dbReference type="SAM" id="SignalP"/>
    </source>
</evidence>
<feature type="signal peptide" evidence="3">
    <location>
        <begin position="1"/>
        <end position="18"/>
    </location>
</feature>
<feature type="region of interest" description="Disordered" evidence="2">
    <location>
        <begin position="1230"/>
        <end position="1270"/>
    </location>
</feature>
<protein>
    <recommendedName>
        <fullName evidence="1">Uroporphyrinogen-III synthase</fullName>
        <ecNumber evidence="1">4.2.1.75</ecNumber>
    </recommendedName>
</protein>
<sequence>MFSFLRSVLLSWLPATLPLRAPLSQRFLLGVGSPRRRFAVVLCVSVLVQNIVSICCHSKLVPYGSHPLRSERTSRRCAGHEFGGERRCGAKTTQPSQFPPSISGVSRVFPMSPSSPTISPQLSCPYFVDPSLETLCVPFARNPASVASAFSRLKGAHAWVCAAAQPSSLSSAVPQFGAASCLPVSSLLISSFTSGSPASTPTFQQNRDTAFPCFAHSSFAAFRPSFMFCYSPRSRCASCSSFVFFLQLSTGTTKSRAYSPFAPFPSPVSQEFHLTNVRRGTVSFGRVRGESARNWHSALSSRKSVQLNSYFSGVSGCPRSTAPLVRSSPSLTFWWSESCWTRGLARLPSLSLFSGSLTPCLAATTCTPRHFQVFYPFDYICLTSPEASRIFASSWEEAVSAAVLSWSSHLSFSRSSPSSSSPSSLGPHASSYLSLPLPLLLPGSIVCVGEGTRRAAEEALVEAFLRLLAIRRRTERSGYGSKDGENGAATGQRDSQRGASVDTRGRDCANGLVSQLRGQQREQTNPTYGKRGGRSQKHSRERERKLEAAQEGQDHQEALAHIRTFFSSFAPSTATGASLAEELPPRPPILSMLSAFPPTESSCSSPLSFAFSPPPRSAVPSVPVHAQFPSSVTTIADSESRPEVAREVHNGSRPGSSLCPYCCLRTRVLWPTSALSSDLLSSQLEQRKLSELSRVVLLPGGSLLTGGHSDQDVARNNGALVHGNADVARADGEALQAGMARSAGTGIRVGTMESVAVSQLLKAVLGAKAACPPQSVPAIQRIIDGNHLSPGVCPLDNEAGEDSGAASSGTDRVAERESIVNWDLLPAFSVQRLNIYTTAQRMLSVDERQALIGHIRHAVARNEACGPNGACENVSMRCVKKGAASSCSSGEEEAKNQPEEKGFSAVLVMLGSPSAVWSWVANGLPLSTAALCSPELPSYTAVHAGARQFHFPVDSPVAASLSSSSSSSYSGGGPSAQASLPPKAASTTLYSPASGTAAHGVCASSRDIDAGRPQVTTISRKADFARLLDEFRTALSAGQERRLRSRRQPEQLVAVAIGPSTAAAARQAGFAKVIVAARPGLESWADAVVKAAKRIVKEGKRRSQTPQPGRTDKKDDEQVRGQEAIVDVKEKNHDTIVTKSSQAQRRKRVSSRLVATAEDAHEKVEAIQRQSEAMWQDRRGLHPVTPARQNRREAAGDGQQHPDENVASSRIVVLLTREQSKNGAVVEQLKKRGDVDVRESTLLSSPDGAFEEVTPEPFSEEDTAKQPQQV</sequence>
<dbReference type="AlphaFoldDB" id="A0A2C6KGL0"/>
<feature type="compositionally biased region" description="Polar residues" evidence="2">
    <location>
        <begin position="512"/>
        <end position="527"/>
    </location>
</feature>
<dbReference type="EC" id="4.2.1.75" evidence="1"/>
<proteinExistence type="inferred from homology"/>
<keyword evidence="5" id="KW-1185">Reference proteome</keyword>
<dbReference type="Proteomes" id="UP000221165">
    <property type="component" value="Unassembled WGS sequence"/>
</dbReference>
<dbReference type="InterPro" id="IPR036108">
    <property type="entry name" value="4pyrrol_syn_uPrphyn_synt_sf"/>
</dbReference>
<dbReference type="EMBL" id="MIGC01005691">
    <property type="protein sequence ID" value="PHJ16677.1"/>
    <property type="molecule type" value="Genomic_DNA"/>
</dbReference>
<accession>A0A2C6KGL0</accession>
<feature type="compositionally biased region" description="Basic and acidic residues" evidence="2">
    <location>
        <begin position="1190"/>
        <end position="1204"/>
    </location>
</feature>
<feature type="compositionally biased region" description="Basic and acidic residues" evidence="2">
    <location>
        <begin position="1110"/>
        <end position="1120"/>
    </location>
</feature>
<dbReference type="RefSeq" id="XP_067918402.1">
    <property type="nucleotide sequence ID" value="XM_068069619.1"/>
</dbReference>
<gene>
    <name evidence="4" type="ORF">CSUI_009503</name>
</gene>